<dbReference type="GO" id="GO:0006412">
    <property type="term" value="P:translation"/>
    <property type="evidence" value="ECO:0007669"/>
    <property type="project" value="InterPro"/>
</dbReference>
<dbReference type="GO" id="GO:0005840">
    <property type="term" value="C:ribosome"/>
    <property type="evidence" value="ECO:0007669"/>
    <property type="project" value="UniProtKB-KW"/>
</dbReference>
<comment type="similarity">
    <text evidence="1">Belongs to the bacterial ribosomal protein bL27 family.</text>
</comment>
<dbReference type="STRING" id="1801726.A3H02_03200"/>
<dbReference type="Pfam" id="PF01016">
    <property type="entry name" value="Ribosomal_L27"/>
    <property type="match status" value="1"/>
</dbReference>
<evidence type="ECO:0000256" key="1">
    <source>
        <dbReference type="ARBA" id="ARBA00010797"/>
    </source>
</evidence>
<name>A0A1G2F2C9_9BACT</name>
<reference evidence="6 7" key="1">
    <citation type="journal article" date="2016" name="Nat. Commun.">
        <title>Thousands of microbial genomes shed light on interconnected biogeochemical processes in an aquifer system.</title>
        <authorList>
            <person name="Anantharaman K."/>
            <person name="Brown C.T."/>
            <person name="Hug L.A."/>
            <person name="Sharon I."/>
            <person name="Castelle C.J."/>
            <person name="Probst A.J."/>
            <person name="Thomas B.C."/>
            <person name="Singh A."/>
            <person name="Wilkins M.J."/>
            <person name="Karaoz U."/>
            <person name="Brodie E.L."/>
            <person name="Williams K.H."/>
            <person name="Hubbard S.S."/>
            <person name="Banfield J.F."/>
        </authorList>
    </citation>
    <scope>NUCLEOTIDE SEQUENCE [LARGE SCALE GENOMIC DNA]</scope>
</reference>
<evidence type="ECO:0000256" key="4">
    <source>
        <dbReference type="ARBA" id="ARBA00035175"/>
    </source>
</evidence>
<sequence>MAHVKKVGTARNMGSNARPKYLGVKIQHGGAVRPGAIIIRQRGTSYLAGENVKMGKDFTLYSVSEGVVQFSTKRKNKFNGRIAKKKVVSVKTTK</sequence>
<keyword evidence="3" id="KW-0687">Ribonucleoprotein</keyword>
<evidence type="ECO:0000256" key="3">
    <source>
        <dbReference type="ARBA" id="ARBA00023274"/>
    </source>
</evidence>
<dbReference type="EMBL" id="MHMS01000014">
    <property type="protein sequence ID" value="OGZ32143.1"/>
    <property type="molecule type" value="Genomic_DNA"/>
</dbReference>
<dbReference type="GO" id="GO:0003735">
    <property type="term" value="F:structural constituent of ribosome"/>
    <property type="evidence" value="ECO:0007669"/>
    <property type="project" value="InterPro"/>
</dbReference>
<evidence type="ECO:0000256" key="2">
    <source>
        <dbReference type="ARBA" id="ARBA00022980"/>
    </source>
</evidence>
<gene>
    <name evidence="6" type="ORF">A3H02_03200</name>
</gene>
<proteinExistence type="inferred from homology"/>
<dbReference type="GO" id="GO:1990904">
    <property type="term" value="C:ribonucleoprotein complex"/>
    <property type="evidence" value="ECO:0007669"/>
    <property type="project" value="UniProtKB-KW"/>
</dbReference>
<dbReference type="InterPro" id="IPR018261">
    <property type="entry name" value="Ribosomal_bL27_CS"/>
</dbReference>
<dbReference type="Proteomes" id="UP000176787">
    <property type="component" value="Unassembled WGS sequence"/>
</dbReference>
<dbReference type="AlphaFoldDB" id="A0A1G2F2C9"/>
<keyword evidence="2 6" id="KW-0689">Ribosomal protein</keyword>
<dbReference type="InterPro" id="IPR001684">
    <property type="entry name" value="Ribosomal_bL27"/>
</dbReference>
<accession>A0A1G2F2C9</accession>
<dbReference type="PANTHER" id="PTHR15893:SF0">
    <property type="entry name" value="LARGE RIBOSOMAL SUBUNIT PROTEIN BL27M"/>
    <property type="match status" value="1"/>
</dbReference>
<evidence type="ECO:0000313" key="6">
    <source>
        <dbReference type="EMBL" id="OGZ32143.1"/>
    </source>
</evidence>
<comment type="caution">
    <text evidence="6">The sequence shown here is derived from an EMBL/GenBank/DDBJ whole genome shotgun (WGS) entry which is preliminary data.</text>
</comment>
<organism evidence="6 7">
    <name type="scientific">Candidatus Niyogibacteria bacterium RIFCSPLOWO2_12_FULL_41_13</name>
    <dbReference type="NCBI Taxonomy" id="1801726"/>
    <lineage>
        <taxon>Bacteria</taxon>
        <taxon>Candidatus Niyogiibacteriota</taxon>
    </lineage>
</organism>
<evidence type="ECO:0000256" key="5">
    <source>
        <dbReference type="ARBA" id="ARBA00035477"/>
    </source>
</evidence>
<evidence type="ECO:0000313" key="7">
    <source>
        <dbReference type="Proteomes" id="UP000176787"/>
    </source>
</evidence>
<dbReference type="SUPFAM" id="SSF110324">
    <property type="entry name" value="Ribosomal L27 protein-like"/>
    <property type="match status" value="1"/>
</dbReference>
<dbReference type="PROSITE" id="PS00831">
    <property type="entry name" value="RIBOSOMAL_L27"/>
    <property type="match status" value="1"/>
</dbReference>
<protein>
    <recommendedName>
        <fullName evidence="4">Large ribosomal subunit protein bL27</fullName>
    </recommendedName>
    <alternativeName>
        <fullName evidence="5">50S ribosomal protein L27</fullName>
    </alternativeName>
</protein>
<dbReference type="Gene3D" id="2.40.50.100">
    <property type="match status" value="1"/>
</dbReference>
<dbReference type="PRINTS" id="PR00063">
    <property type="entry name" value="RIBOSOMALL27"/>
</dbReference>
<dbReference type="PANTHER" id="PTHR15893">
    <property type="entry name" value="RIBOSOMAL PROTEIN L27"/>
    <property type="match status" value="1"/>
</dbReference>